<protein>
    <recommendedName>
        <fullName evidence="4">Holin</fullName>
    </recommendedName>
</protein>
<organism evidence="2 3">
    <name type="scientific">Planococcus antarcticus DSM 14505</name>
    <dbReference type="NCBI Taxonomy" id="1185653"/>
    <lineage>
        <taxon>Bacteria</taxon>
        <taxon>Bacillati</taxon>
        <taxon>Bacillota</taxon>
        <taxon>Bacilli</taxon>
        <taxon>Bacillales</taxon>
        <taxon>Caryophanaceae</taxon>
        <taxon>Planococcus</taxon>
    </lineage>
</organism>
<feature type="transmembrane region" description="Helical" evidence="1">
    <location>
        <begin position="32"/>
        <end position="54"/>
    </location>
</feature>
<reference evidence="2" key="1">
    <citation type="submission" date="2016-10" db="EMBL/GenBank/DDBJ databases">
        <authorList>
            <person name="See-Too W.S."/>
        </authorList>
    </citation>
    <scope>NUCLEOTIDE SEQUENCE</scope>
    <source>
        <strain evidence="2">DSM 14505</strain>
    </source>
</reference>
<evidence type="ECO:0000313" key="3">
    <source>
        <dbReference type="Proteomes" id="UP000092661"/>
    </source>
</evidence>
<proteinExistence type="predicted"/>
<dbReference type="EMBL" id="CP016534">
    <property type="protein sequence ID" value="ANU12289.1"/>
    <property type="molecule type" value="Genomic_DNA"/>
</dbReference>
<name>A0ABM6DB69_9BACL</name>
<accession>A0ABM6DB69</accession>
<keyword evidence="3" id="KW-1185">Reference proteome</keyword>
<evidence type="ECO:0008006" key="4">
    <source>
        <dbReference type="Google" id="ProtNLM"/>
    </source>
</evidence>
<keyword evidence="1" id="KW-0472">Membrane</keyword>
<dbReference type="Proteomes" id="UP000092661">
    <property type="component" value="Chromosome"/>
</dbReference>
<sequence length="67" mass="7502">MNKRVKNTILGTLVFGFIGYVVSYLLDGNPDWNVVIGQAIAGFLLYAFILPAWAKRNKNIKRGPYGK</sequence>
<gene>
    <name evidence="2" type="ORF">BBH88_17865</name>
</gene>
<feature type="transmembrane region" description="Helical" evidence="1">
    <location>
        <begin position="7"/>
        <end position="26"/>
    </location>
</feature>
<evidence type="ECO:0000256" key="1">
    <source>
        <dbReference type="SAM" id="Phobius"/>
    </source>
</evidence>
<keyword evidence="1" id="KW-1133">Transmembrane helix</keyword>
<evidence type="ECO:0000313" key="2">
    <source>
        <dbReference type="EMBL" id="ANU12289.1"/>
    </source>
</evidence>
<keyword evidence="1" id="KW-0812">Transmembrane</keyword>